<gene>
    <name evidence="2" type="ORF">Taro_051555</name>
</gene>
<organism evidence="2 3">
    <name type="scientific">Colocasia esculenta</name>
    <name type="common">Wild taro</name>
    <name type="synonym">Arum esculentum</name>
    <dbReference type="NCBI Taxonomy" id="4460"/>
    <lineage>
        <taxon>Eukaryota</taxon>
        <taxon>Viridiplantae</taxon>
        <taxon>Streptophyta</taxon>
        <taxon>Embryophyta</taxon>
        <taxon>Tracheophyta</taxon>
        <taxon>Spermatophyta</taxon>
        <taxon>Magnoliopsida</taxon>
        <taxon>Liliopsida</taxon>
        <taxon>Araceae</taxon>
        <taxon>Aroideae</taxon>
        <taxon>Colocasieae</taxon>
        <taxon>Colocasia</taxon>
    </lineage>
</organism>
<reference evidence="2" key="1">
    <citation type="submission" date="2017-07" db="EMBL/GenBank/DDBJ databases">
        <title>Taro Niue Genome Assembly and Annotation.</title>
        <authorList>
            <person name="Atibalentja N."/>
            <person name="Keating K."/>
            <person name="Fields C.J."/>
        </authorList>
    </citation>
    <scope>NUCLEOTIDE SEQUENCE</scope>
    <source>
        <strain evidence="2">Niue_2</strain>
        <tissue evidence="2">Leaf</tissue>
    </source>
</reference>
<dbReference type="Proteomes" id="UP000652761">
    <property type="component" value="Unassembled WGS sequence"/>
</dbReference>
<dbReference type="AlphaFoldDB" id="A0A843XGE2"/>
<proteinExistence type="predicted"/>
<evidence type="ECO:0000313" key="3">
    <source>
        <dbReference type="Proteomes" id="UP000652761"/>
    </source>
</evidence>
<comment type="caution">
    <text evidence="2">The sequence shown here is derived from an EMBL/GenBank/DDBJ whole genome shotgun (WGS) entry which is preliminary data.</text>
</comment>
<dbReference type="OrthoDB" id="5817230at2759"/>
<name>A0A843XGE2_COLES</name>
<dbReference type="EMBL" id="NMUH01008274">
    <property type="protein sequence ID" value="MQM18559.1"/>
    <property type="molecule type" value="Genomic_DNA"/>
</dbReference>
<feature type="region of interest" description="Disordered" evidence="1">
    <location>
        <begin position="42"/>
        <end position="71"/>
    </location>
</feature>
<keyword evidence="3" id="KW-1185">Reference proteome</keyword>
<evidence type="ECO:0000313" key="2">
    <source>
        <dbReference type="EMBL" id="MQM18559.1"/>
    </source>
</evidence>
<evidence type="ECO:0000256" key="1">
    <source>
        <dbReference type="SAM" id="MobiDB-lite"/>
    </source>
</evidence>
<accession>A0A843XGE2</accession>
<protein>
    <submittedName>
        <fullName evidence="2">Uncharacterized protein</fullName>
    </submittedName>
</protein>
<sequence>MECLPSRHTQVWTWTLSQKAMELVALAVLAAGAAFPDREVKVENKEKERDQEIEREKDRDHDRERDKERERLKDSAVHKLIRVSVKGMNEGCKWVEMFEDVKAVIFYVMVPSNFDFTSTHAFFVGAMAIADLVLVDEPKRSLFSG</sequence>